<dbReference type="PANTHER" id="PTHR43390">
    <property type="entry name" value="SIGNAL PEPTIDASE I"/>
    <property type="match status" value="1"/>
</dbReference>
<dbReference type="PROSITE" id="PS00761">
    <property type="entry name" value="SPASE_I_3"/>
    <property type="match status" value="1"/>
</dbReference>
<reference evidence="10 11" key="1">
    <citation type="submission" date="2022-06" db="EMBL/GenBank/DDBJ databases">
        <title>Isolation of gut microbiota from human fecal samples.</title>
        <authorList>
            <person name="Pamer E.G."/>
            <person name="Barat B."/>
            <person name="Waligurski E."/>
            <person name="Medina S."/>
            <person name="Paddock L."/>
            <person name="Mostad J."/>
        </authorList>
    </citation>
    <scope>NUCLEOTIDE SEQUENCE [LARGE SCALE GENOMIC DNA]</scope>
    <source>
        <strain evidence="10 11">DFI.1.1</strain>
    </source>
</reference>
<keyword evidence="7" id="KW-0812">Transmembrane</keyword>
<dbReference type="InterPro" id="IPR036286">
    <property type="entry name" value="LexA/Signal_pep-like_sf"/>
</dbReference>
<protein>
    <recommendedName>
        <fullName evidence="4 7">Signal peptidase I</fullName>
        <ecNumber evidence="4 7">3.4.21.89</ecNumber>
    </recommendedName>
</protein>
<dbReference type="InterPro" id="IPR019758">
    <property type="entry name" value="Pept_S26A_signal_pept_1_CS"/>
</dbReference>
<keyword evidence="7" id="KW-0472">Membrane</keyword>
<dbReference type="PRINTS" id="PR00727">
    <property type="entry name" value="LEADERPTASE"/>
</dbReference>
<evidence type="ECO:0000313" key="11">
    <source>
        <dbReference type="Proteomes" id="UP001206692"/>
    </source>
</evidence>
<name>A0ABT1SQ10_9FIRM</name>
<gene>
    <name evidence="10" type="primary">lepB</name>
    <name evidence="10" type="ORF">NE675_01525</name>
</gene>
<evidence type="ECO:0000256" key="4">
    <source>
        <dbReference type="ARBA" id="ARBA00013208"/>
    </source>
</evidence>
<evidence type="ECO:0000313" key="10">
    <source>
        <dbReference type="EMBL" id="MCQ5341718.1"/>
    </source>
</evidence>
<comment type="subcellular location">
    <subcellularLocation>
        <location evidence="2">Cell membrane</location>
        <topology evidence="2">Single-pass type II membrane protein</topology>
    </subcellularLocation>
    <subcellularLocation>
        <location evidence="8">Membrane</location>
        <topology evidence="8">Single-pass type II membrane protein</topology>
    </subcellularLocation>
</comment>
<dbReference type="PROSITE" id="PS00501">
    <property type="entry name" value="SPASE_I_1"/>
    <property type="match status" value="1"/>
</dbReference>
<comment type="similarity">
    <text evidence="3 8">Belongs to the peptidase S26 family.</text>
</comment>
<keyword evidence="7" id="KW-1133">Transmembrane helix</keyword>
<dbReference type="RefSeq" id="WP_044504261.1">
    <property type="nucleotide sequence ID" value="NZ_BAABYR010000001.1"/>
</dbReference>
<keyword evidence="6 7" id="KW-0378">Hydrolase</keyword>
<evidence type="ECO:0000256" key="7">
    <source>
        <dbReference type="RuleBase" id="RU003993"/>
    </source>
</evidence>
<organism evidence="10 11">
    <name type="scientific">Megasphaera massiliensis</name>
    <dbReference type="NCBI Taxonomy" id="1232428"/>
    <lineage>
        <taxon>Bacteria</taxon>
        <taxon>Bacillati</taxon>
        <taxon>Bacillota</taxon>
        <taxon>Negativicutes</taxon>
        <taxon>Veillonellales</taxon>
        <taxon>Veillonellaceae</taxon>
        <taxon>Megasphaera</taxon>
    </lineage>
</organism>
<evidence type="ECO:0000256" key="8">
    <source>
        <dbReference type="RuleBase" id="RU362042"/>
    </source>
</evidence>
<dbReference type="EMBL" id="JANGEW010000001">
    <property type="protein sequence ID" value="MCQ5341718.1"/>
    <property type="molecule type" value="Genomic_DNA"/>
</dbReference>
<dbReference type="SUPFAM" id="SSF51306">
    <property type="entry name" value="LexA/Signal peptidase"/>
    <property type="match status" value="1"/>
</dbReference>
<evidence type="ECO:0000259" key="9">
    <source>
        <dbReference type="Pfam" id="PF10502"/>
    </source>
</evidence>
<feature type="domain" description="Peptidase S26" evidence="9">
    <location>
        <begin position="9"/>
        <end position="185"/>
    </location>
</feature>
<dbReference type="GO" id="GO:0009003">
    <property type="term" value="F:signal peptidase activity"/>
    <property type="evidence" value="ECO:0007669"/>
    <property type="project" value="UniProtKB-EC"/>
</dbReference>
<dbReference type="EC" id="3.4.21.89" evidence="4 7"/>
<feature type="transmembrane region" description="Helical" evidence="7">
    <location>
        <begin position="12"/>
        <end position="30"/>
    </location>
</feature>
<proteinExistence type="inferred from homology"/>
<dbReference type="PROSITE" id="PS00760">
    <property type="entry name" value="SPASE_I_2"/>
    <property type="match status" value="1"/>
</dbReference>
<evidence type="ECO:0000256" key="1">
    <source>
        <dbReference type="ARBA" id="ARBA00000677"/>
    </source>
</evidence>
<dbReference type="PANTHER" id="PTHR43390:SF1">
    <property type="entry name" value="CHLOROPLAST PROCESSING PEPTIDASE"/>
    <property type="match status" value="1"/>
</dbReference>
<evidence type="ECO:0000256" key="5">
    <source>
        <dbReference type="ARBA" id="ARBA00022670"/>
    </source>
</evidence>
<accession>A0ABT1SQ10</accession>
<dbReference type="Gene3D" id="2.10.109.10">
    <property type="entry name" value="Umud Fragment, subunit A"/>
    <property type="match status" value="1"/>
</dbReference>
<dbReference type="Pfam" id="PF10502">
    <property type="entry name" value="Peptidase_S26"/>
    <property type="match status" value="1"/>
</dbReference>
<evidence type="ECO:0000256" key="6">
    <source>
        <dbReference type="ARBA" id="ARBA00022801"/>
    </source>
</evidence>
<dbReference type="GeneID" id="89605578"/>
<evidence type="ECO:0000256" key="2">
    <source>
        <dbReference type="ARBA" id="ARBA00004401"/>
    </source>
</evidence>
<dbReference type="InterPro" id="IPR000223">
    <property type="entry name" value="Pept_S26A_signal_pept_1"/>
</dbReference>
<comment type="catalytic activity">
    <reaction evidence="1 7">
        <text>Cleavage of hydrophobic, N-terminal signal or leader sequences from secreted and periplasmic proteins.</text>
        <dbReference type="EC" id="3.4.21.89"/>
    </reaction>
</comment>
<dbReference type="InterPro" id="IPR019533">
    <property type="entry name" value="Peptidase_S26"/>
</dbReference>
<sequence>MNTFLHEVCEWLYSIVIALAIAMVIHIFFFQPTRVSGESMMPTLKNGEYLIVSKWSHVMGEVPNYGDIVIIDSRVQYPRTWKDDVAEPMNNYLAFFDHDLQTKNVWVKRVIGRPGDTLAFHDGKVWRNGEPLDEPYINGPMEYSSREEVKVPEGYVFCMGDNRNHSSDSRFIGPVPIDHVLGRVIW</sequence>
<keyword evidence="5 7" id="KW-0645">Protease</keyword>
<evidence type="ECO:0000256" key="3">
    <source>
        <dbReference type="ARBA" id="ARBA00009370"/>
    </source>
</evidence>
<dbReference type="CDD" id="cd06530">
    <property type="entry name" value="S26_SPase_I"/>
    <property type="match status" value="1"/>
</dbReference>
<comment type="caution">
    <text evidence="10">The sequence shown here is derived from an EMBL/GenBank/DDBJ whole genome shotgun (WGS) entry which is preliminary data.</text>
</comment>
<dbReference type="InterPro" id="IPR019757">
    <property type="entry name" value="Pept_S26A_signal_pept_1_Lys-AS"/>
</dbReference>
<dbReference type="Proteomes" id="UP001206692">
    <property type="component" value="Unassembled WGS sequence"/>
</dbReference>
<keyword evidence="11" id="KW-1185">Reference proteome</keyword>
<dbReference type="InterPro" id="IPR019756">
    <property type="entry name" value="Pept_S26A_signal_pept_1_Ser-AS"/>
</dbReference>
<dbReference type="NCBIfam" id="TIGR02227">
    <property type="entry name" value="sigpep_I_bact"/>
    <property type="match status" value="1"/>
</dbReference>